<dbReference type="SUPFAM" id="SSF52833">
    <property type="entry name" value="Thioredoxin-like"/>
    <property type="match status" value="2"/>
</dbReference>
<dbReference type="Proteomes" id="UP000600600">
    <property type="component" value="Unassembled WGS sequence"/>
</dbReference>
<feature type="domain" description="Thioredoxin" evidence="4">
    <location>
        <begin position="703"/>
        <end position="856"/>
    </location>
</feature>
<dbReference type="InterPro" id="IPR013740">
    <property type="entry name" value="Redoxin"/>
</dbReference>
<dbReference type="EMBL" id="JACOOE010000001">
    <property type="protein sequence ID" value="MBC5603439.1"/>
    <property type="molecule type" value="Genomic_DNA"/>
</dbReference>
<reference evidence="5 6" key="1">
    <citation type="submission" date="2020-08" db="EMBL/GenBank/DDBJ databases">
        <title>Genome public.</title>
        <authorList>
            <person name="Liu C."/>
            <person name="Sun Q."/>
        </authorList>
    </citation>
    <scope>NUCLEOTIDE SEQUENCE [LARGE SCALE GENOMIC DNA]</scope>
    <source>
        <strain evidence="5 6">M27</strain>
    </source>
</reference>
<evidence type="ECO:0000256" key="2">
    <source>
        <dbReference type="ARBA" id="ARBA00022748"/>
    </source>
</evidence>
<keyword evidence="3" id="KW-0676">Redox-active center</keyword>
<accession>A0ABR7C821</accession>
<dbReference type="InterPro" id="IPR017937">
    <property type="entry name" value="Thioredoxin_CS"/>
</dbReference>
<comment type="subcellular location">
    <subcellularLocation>
        <location evidence="1">Cell envelope</location>
    </subcellularLocation>
</comment>
<dbReference type="InterPro" id="IPR013766">
    <property type="entry name" value="Thioredoxin_domain"/>
</dbReference>
<dbReference type="PANTHER" id="PTHR42852">
    <property type="entry name" value="THIOL:DISULFIDE INTERCHANGE PROTEIN DSBE"/>
    <property type="match status" value="1"/>
</dbReference>
<keyword evidence="2" id="KW-0201">Cytochrome c-type biogenesis</keyword>
<dbReference type="Gene3D" id="1.25.40.10">
    <property type="entry name" value="Tetratricopeptide repeat domain"/>
    <property type="match status" value="1"/>
</dbReference>
<dbReference type="InterPro" id="IPR000866">
    <property type="entry name" value="AhpC/TSA"/>
</dbReference>
<comment type="caution">
    <text evidence="5">The sequence shown here is derived from an EMBL/GenBank/DDBJ whole genome shotgun (WGS) entry which is preliminary data.</text>
</comment>
<evidence type="ECO:0000313" key="6">
    <source>
        <dbReference type="Proteomes" id="UP000600600"/>
    </source>
</evidence>
<name>A0ABR7C821_9BACE</name>
<evidence type="ECO:0000313" key="5">
    <source>
        <dbReference type="EMBL" id="MBC5603439.1"/>
    </source>
</evidence>
<dbReference type="Pfam" id="PF00578">
    <property type="entry name" value="AhpC-TSA"/>
    <property type="match status" value="1"/>
</dbReference>
<evidence type="ECO:0000259" key="4">
    <source>
        <dbReference type="PROSITE" id="PS51352"/>
    </source>
</evidence>
<dbReference type="PROSITE" id="PS51352">
    <property type="entry name" value="THIOREDOXIN_2"/>
    <property type="match status" value="2"/>
</dbReference>
<dbReference type="PANTHER" id="PTHR42852:SF17">
    <property type="entry name" value="THIOREDOXIN-LIKE PROTEIN HI_1115"/>
    <property type="match status" value="1"/>
</dbReference>
<keyword evidence="6" id="KW-1185">Reference proteome</keyword>
<dbReference type="RefSeq" id="WP_186966228.1">
    <property type="nucleotide sequence ID" value="NZ_JACOOE010000001.1"/>
</dbReference>
<organism evidence="5 6">
    <name type="scientific">Bacteroides difficilis</name>
    <dbReference type="NCBI Taxonomy" id="2763021"/>
    <lineage>
        <taxon>Bacteria</taxon>
        <taxon>Pseudomonadati</taxon>
        <taxon>Bacteroidota</taxon>
        <taxon>Bacteroidia</taxon>
        <taxon>Bacteroidales</taxon>
        <taxon>Bacteroidaceae</taxon>
        <taxon>Bacteroides</taxon>
    </lineage>
</organism>
<dbReference type="InterPro" id="IPR011990">
    <property type="entry name" value="TPR-like_helical_dom_sf"/>
</dbReference>
<dbReference type="CDD" id="cd02966">
    <property type="entry name" value="TlpA_like_family"/>
    <property type="match status" value="2"/>
</dbReference>
<dbReference type="PROSITE" id="PS00194">
    <property type="entry name" value="THIOREDOXIN_1"/>
    <property type="match status" value="1"/>
</dbReference>
<sequence>MKYILIILTTIALVIFPCQRITASGSTNQKTTVTFNAHTDKKVFFQPESDLVKGYEEVKPGQTLTLSLDKAAYYYYVDSRSRFYTVFLTPGSKTEIIENNGQVTFEGDNAAINRYIQAHSSVITTPKEMALYSQEWLEYQRKAIDQLLKELRTSGLPEEFIHIHSMYYQCSYLYQLINGPQSMRIFLNKAQELPAGFYDDLKKNKYDNPAILYYPKWFTLMRGDMELREKQGDIPPHHLNFLTQYATHISNEEVKAAFLLRSLDQILAAGYSEDFPIYQSAVRKAVNNPDSTFISQLAELEARYNELRSKYTTITRGNPVPTFSGVDADGQTYSSTNYTGKIMVLDFWFSGCIPCKAEIPYMEKLADELKGRNIQFFSLSLDSGEQLMKAWKSLVKEKIGPTLQLNIPGGFQSELAKYFGIRSVPRIVIIDQQGKIVDAFARRPSDPKLRQQLLELLDGKSTGTALTKEEATQTMMAVSRAETAAQKEEIMRSFIKKVQQEKADFAYPMVNMMMSLTVEALYVEGQTEKADKYANQLKESEFKRDVLFMSGAKCFENNDLATAERLMGEAAQMTLKLNEGKTLTKEEIQKYPVVFGMYADVLIKNKHIPEAAPYIRLANEHATNRDFTMNQNYATVLIYEKKYEEVTPILEELIKNGGSNTQNINWLKEAYVAQKGNEKGFEKYLEKLKNTFQEQLKARLAQKMVEETAPVFSLKNLNDETVSLESLKGKIVILDFWATWCGPCKASFPAMQKAASYFAKDNDVVFLFINTLESKKNLKEIVSKYMTEHQYDFNVLFDTQDTATKKYPVMESYKAKGIPAKFIIDKAGNIRFKLVGFSGSEDETVEEIKAMVKLLQ</sequence>
<dbReference type="Pfam" id="PF08534">
    <property type="entry name" value="Redoxin"/>
    <property type="match status" value="1"/>
</dbReference>
<feature type="domain" description="Thioredoxin" evidence="4">
    <location>
        <begin position="314"/>
        <end position="462"/>
    </location>
</feature>
<dbReference type="SUPFAM" id="SSF48452">
    <property type="entry name" value="TPR-like"/>
    <property type="match status" value="1"/>
</dbReference>
<dbReference type="Gene3D" id="3.40.30.10">
    <property type="entry name" value="Glutaredoxin"/>
    <property type="match status" value="2"/>
</dbReference>
<dbReference type="InterPro" id="IPR050553">
    <property type="entry name" value="Thioredoxin_ResA/DsbE_sf"/>
</dbReference>
<protein>
    <submittedName>
        <fullName evidence="5">TlpA family protein disulfide reductase</fullName>
    </submittedName>
</protein>
<dbReference type="InterPro" id="IPR036249">
    <property type="entry name" value="Thioredoxin-like_sf"/>
</dbReference>
<evidence type="ECO:0000256" key="3">
    <source>
        <dbReference type="ARBA" id="ARBA00023284"/>
    </source>
</evidence>
<proteinExistence type="predicted"/>
<gene>
    <name evidence="5" type="ORF">H8S67_01950</name>
</gene>
<evidence type="ECO:0000256" key="1">
    <source>
        <dbReference type="ARBA" id="ARBA00004196"/>
    </source>
</evidence>